<sequence>MPRRTVLSTIERESLLAFPDSQDELIRRYTLNESDLALVLQRRGAANQLGFAVQLCYMRHPGIMLAAGEEPPPALLAMVAQQLRIAPTQWKDYGRRDQTRREHQGELQAVLRMRPFTKADYRAAVQSLSELAQQTDKGIILATALIDSLREHRVAHGTPPATVGSSPAAPPGRTPDLAVLAVLAAGVAYSGRNLYSGLGRSGQCAVRPWVRCALRGRHHVVVGRSALQGRRPRREHWARQSEVRLRTRPDDLHAYLGISTRHITPSWSTSVSVIRPTCSKACCTMSPICGSSSTTRIPMASPTIASAATVRYE</sequence>
<comment type="caution">
    <text evidence="2">The sequence shown here is derived from an EMBL/GenBank/DDBJ whole genome shotgun (WGS) entry which is preliminary data.</text>
</comment>
<protein>
    <recommendedName>
        <fullName evidence="1">DUF4158 domain-containing protein</fullName>
    </recommendedName>
</protein>
<name>A0ABN7ZPD5_9BURK</name>
<evidence type="ECO:0000313" key="3">
    <source>
        <dbReference type="Proteomes" id="UP000701702"/>
    </source>
</evidence>
<organism evidence="2 3">
    <name type="scientific">Cupriavidus pinatubonensis</name>
    <dbReference type="NCBI Taxonomy" id="248026"/>
    <lineage>
        <taxon>Bacteria</taxon>
        <taxon>Pseudomonadati</taxon>
        <taxon>Pseudomonadota</taxon>
        <taxon>Betaproteobacteria</taxon>
        <taxon>Burkholderiales</taxon>
        <taxon>Burkholderiaceae</taxon>
        <taxon>Cupriavidus</taxon>
    </lineage>
</organism>
<gene>
    <name evidence="2" type="ORF">LMG23994_07144</name>
</gene>
<evidence type="ECO:0000259" key="1">
    <source>
        <dbReference type="Pfam" id="PF13700"/>
    </source>
</evidence>
<reference evidence="2 3" key="1">
    <citation type="submission" date="2021-08" db="EMBL/GenBank/DDBJ databases">
        <authorList>
            <person name="Peeters C."/>
        </authorList>
    </citation>
    <scope>NUCLEOTIDE SEQUENCE [LARGE SCALE GENOMIC DNA]</scope>
    <source>
        <strain evidence="2 3">LMG 23994</strain>
    </source>
</reference>
<evidence type="ECO:0000313" key="2">
    <source>
        <dbReference type="EMBL" id="CAG9187699.1"/>
    </source>
</evidence>
<dbReference type="Pfam" id="PF13700">
    <property type="entry name" value="DUF4158"/>
    <property type="match status" value="1"/>
</dbReference>
<dbReference type="InterPro" id="IPR025296">
    <property type="entry name" value="DUF4158"/>
</dbReference>
<proteinExistence type="predicted"/>
<dbReference type="Proteomes" id="UP000701702">
    <property type="component" value="Unassembled WGS sequence"/>
</dbReference>
<feature type="domain" description="DUF4158" evidence="1">
    <location>
        <begin position="7"/>
        <end position="155"/>
    </location>
</feature>
<dbReference type="EMBL" id="CAJZAF010000097">
    <property type="protein sequence ID" value="CAG9187699.1"/>
    <property type="molecule type" value="Genomic_DNA"/>
</dbReference>
<keyword evidence="3" id="KW-1185">Reference proteome</keyword>
<accession>A0ABN7ZPD5</accession>